<dbReference type="SUPFAM" id="SSF47203">
    <property type="entry name" value="Acyl-CoA dehydrogenase C-terminal domain-like"/>
    <property type="match status" value="1"/>
</dbReference>
<feature type="region of interest" description="Disordered" evidence="4">
    <location>
        <begin position="220"/>
        <end position="248"/>
    </location>
</feature>
<dbReference type="Gene3D" id="1.20.140.10">
    <property type="entry name" value="Butyryl-CoA Dehydrogenase, subunit A, domain 3"/>
    <property type="match status" value="1"/>
</dbReference>
<dbReference type="PANTHER" id="PTHR42707:SF2">
    <property type="entry name" value="ACD11 DEHYDROGENASE"/>
    <property type="match status" value="1"/>
</dbReference>
<evidence type="ECO:0000256" key="1">
    <source>
        <dbReference type="ARBA" id="ARBA00009347"/>
    </source>
</evidence>
<feature type="compositionally biased region" description="Low complexity" evidence="4">
    <location>
        <begin position="448"/>
        <end position="469"/>
    </location>
</feature>
<dbReference type="STRING" id="77044.A0A1S7ULK1"/>
<evidence type="ECO:0000256" key="3">
    <source>
        <dbReference type="ARBA" id="ARBA00022827"/>
    </source>
</evidence>
<organism evidence="7">
    <name type="scientific">Rosellinia necatrix</name>
    <name type="common">White root-rot fungus</name>
    <dbReference type="NCBI Taxonomy" id="77044"/>
    <lineage>
        <taxon>Eukaryota</taxon>
        <taxon>Fungi</taxon>
        <taxon>Dikarya</taxon>
        <taxon>Ascomycota</taxon>
        <taxon>Pezizomycotina</taxon>
        <taxon>Sordariomycetes</taxon>
        <taxon>Xylariomycetidae</taxon>
        <taxon>Xylariales</taxon>
        <taxon>Xylariaceae</taxon>
        <taxon>Rosellinia</taxon>
    </lineage>
</organism>
<dbReference type="Pfam" id="PF00441">
    <property type="entry name" value="Acyl-CoA_dh_1"/>
    <property type="match status" value="1"/>
</dbReference>
<evidence type="ECO:0000256" key="2">
    <source>
        <dbReference type="ARBA" id="ARBA00022630"/>
    </source>
</evidence>
<dbReference type="InterPro" id="IPR036250">
    <property type="entry name" value="AcylCo_DH-like_C"/>
</dbReference>
<feature type="domain" description="Adaptive response protein AidB N-terminal" evidence="6">
    <location>
        <begin position="19"/>
        <end position="157"/>
    </location>
</feature>
<dbReference type="GO" id="GO:0003995">
    <property type="term" value="F:acyl-CoA dehydrogenase activity"/>
    <property type="evidence" value="ECO:0007669"/>
    <property type="project" value="TreeGrafter"/>
</dbReference>
<keyword evidence="2" id="KW-0285">Flavoprotein</keyword>
<dbReference type="SUPFAM" id="SSF56645">
    <property type="entry name" value="Acyl-CoA dehydrogenase NM domain-like"/>
    <property type="match status" value="1"/>
</dbReference>
<protein>
    <submittedName>
        <fullName evidence="7">Putative acyl-dehydrogenase</fullName>
    </submittedName>
</protein>
<dbReference type="OrthoDB" id="10251155at2759"/>
<dbReference type="InterPro" id="IPR009100">
    <property type="entry name" value="AcylCoA_DH/oxidase_NM_dom_sf"/>
</dbReference>
<keyword evidence="3" id="KW-0274">FAD</keyword>
<gene>
    <name evidence="7" type="ORF">SAMD00023353_0602990</name>
</gene>
<dbReference type="InterPro" id="IPR052904">
    <property type="entry name" value="Acyl-CoA_dehydrogenase-like"/>
</dbReference>
<accession>A0A1S7ULK1</accession>
<evidence type="ECO:0000256" key="4">
    <source>
        <dbReference type="SAM" id="MobiDB-lite"/>
    </source>
</evidence>
<dbReference type="Pfam" id="PF18158">
    <property type="entry name" value="AidB_N"/>
    <property type="match status" value="1"/>
</dbReference>
<dbReference type="PANTHER" id="PTHR42707">
    <property type="entry name" value="ACYL-COA DEHYDROGENASE"/>
    <property type="match status" value="1"/>
</dbReference>
<dbReference type="Gene3D" id="2.40.110.20">
    <property type="match status" value="1"/>
</dbReference>
<evidence type="ECO:0000259" key="5">
    <source>
        <dbReference type="Pfam" id="PF00441"/>
    </source>
</evidence>
<dbReference type="EMBL" id="DF977451">
    <property type="protein sequence ID" value="GAP83935.2"/>
    <property type="molecule type" value="Genomic_DNA"/>
</dbReference>
<dbReference type="Proteomes" id="UP000054516">
    <property type="component" value="Unassembled WGS sequence"/>
</dbReference>
<proteinExistence type="inferred from homology"/>
<name>A0A1S7ULK1_ROSNE</name>
<feature type="region of interest" description="Disordered" evidence="4">
    <location>
        <begin position="289"/>
        <end position="319"/>
    </location>
</feature>
<feature type="compositionally biased region" description="Low complexity" evidence="4">
    <location>
        <begin position="297"/>
        <end position="306"/>
    </location>
</feature>
<dbReference type="AlphaFoldDB" id="A0A1S7ULK1"/>
<reference evidence="7" key="1">
    <citation type="submission" date="2016-03" db="EMBL/GenBank/DDBJ databases">
        <title>Draft genome sequence of Rosellinia necatrix.</title>
        <authorList>
            <person name="Kanematsu S."/>
        </authorList>
    </citation>
    <scope>NUCLEOTIDE SEQUENCE [LARGE SCALE GENOMIC DNA]</scope>
    <source>
        <strain evidence="7">W97</strain>
    </source>
</reference>
<keyword evidence="8" id="KW-1185">Reference proteome</keyword>
<dbReference type="InterPro" id="IPR041504">
    <property type="entry name" value="AidB_N"/>
</dbReference>
<evidence type="ECO:0000313" key="7">
    <source>
        <dbReference type="EMBL" id="GAP83935.2"/>
    </source>
</evidence>
<sequence>MEPSSANTGFFQPQPTLKNQFLHDPSIQRVFKLFLPADIARAVAPEITRLGDEVLQQHVFDWVTDAERNPPYVAGGGRNAFGQPVSTKLVLTEGWRKLQDFSIEKGFVSQGYEEAGGLGRHARVVQYLRQLLFESSSANVGCPAAMADGAAKVLRHHLRRGDDDNENDDDDAGLSAEERKVFRNAYEHLVSRDPATAWTSGQWMTERAGGSDVSRTETIATYEPLPPPPPSSSSSSSSSSATPLCDPAEGIPLGPWRIDGFKWFSSATDSNMTILLAQTAHGTGLSAFYAPTRRHNPSLTTPSSSSSGGGPNGDGTELNGVTITRLKSKMGTRPLPTAELELRGMRGWLLGREGRGVHEIAAVLTVTRVRSAVSAAGHASRGLSVARAFAAARAVGAGRGRRVRLADSALHVRTLADMAIEHHAMMLLTFYGAYLLGLDEHPLPSPSPSSSSTTTTPSSSPSSSSPSPSVLATITPPRRLVAPLLRVATPLLKAYVTKRAVPLVHGCMEALGGVGYLEGGEAEHLNVARLFRDACVLGIWEGTTDVLATDVVRALKHPAGGGGESVEALDWVLSSSRDGDGDGDGDSAVRQKWALLKAEIEGGAQEDLVPDARRILWTLAELLMAVLFALDVRSDDGPAVREMYRRYCVSRGLAAVAGQGGGPDGTRARLELDQAIVFGEERAVMGESKL</sequence>
<feature type="region of interest" description="Disordered" evidence="4">
    <location>
        <begin position="443"/>
        <end position="471"/>
    </location>
</feature>
<dbReference type="InterPro" id="IPR009075">
    <property type="entry name" value="AcylCo_DH/oxidase_C"/>
</dbReference>
<dbReference type="OMA" id="FQGAMFM"/>
<evidence type="ECO:0000259" key="6">
    <source>
        <dbReference type="Pfam" id="PF18158"/>
    </source>
</evidence>
<comment type="similarity">
    <text evidence="1">Belongs to the acyl-CoA dehydrogenase family.</text>
</comment>
<evidence type="ECO:0000313" key="8">
    <source>
        <dbReference type="Proteomes" id="UP000054516"/>
    </source>
</evidence>
<feature type="domain" description="Acyl-CoA dehydrogenase/oxidase C-terminal" evidence="5">
    <location>
        <begin position="486"/>
        <end position="555"/>
    </location>
</feature>